<feature type="non-terminal residue" evidence="2">
    <location>
        <position position="250"/>
    </location>
</feature>
<feature type="compositionally biased region" description="Basic and acidic residues" evidence="1">
    <location>
        <begin position="42"/>
        <end position="57"/>
    </location>
</feature>
<sequence>MSVQVHRPYLHGKLIKTPGSVNYKRLLPYLKNLTKDNSGTSKFDDHTHHNKDEENLYAKDFQLPLPSQSEEASKNRKMSVSDLIHDEAESNALENILANPANMSSHGYRPKLTSSQDFSELPMQLDAKEMVHECLSGPSVQANSEKAVISSKDECLSESMTDPCSVMMDFHCAKTVTNGGLNQVHNTISGQPSSEPPPKDQNLLHINDDISNISFEHHSSNGKGFTIDYDEREQFVNLEEHESVSRCPPE</sequence>
<dbReference type="AlphaFoldDB" id="A0A392N9W3"/>
<organism evidence="2 3">
    <name type="scientific">Trifolium medium</name>
    <dbReference type="NCBI Taxonomy" id="97028"/>
    <lineage>
        <taxon>Eukaryota</taxon>
        <taxon>Viridiplantae</taxon>
        <taxon>Streptophyta</taxon>
        <taxon>Embryophyta</taxon>
        <taxon>Tracheophyta</taxon>
        <taxon>Spermatophyta</taxon>
        <taxon>Magnoliopsida</taxon>
        <taxon>eudicotyledons</taxon>
        <taxon>Gunneridae</taxon>
        <taxon>Pentapetalae</taxon>
        <taxon>rosids</taxon>
        <taxon>fabids</taxon>
        <taxon>Fabales</taxon>
        <taxon>Fabaceae</taxon>
        <taxon>Papilionoideae</taxon>
        <taxon>50 kb inversion clade</taxon>
        <taxon>NPAAA clade</taxon>
        <taxon>Hologalegina</taxon>
        <taxon>IRL clade</taxon>
        <taxon>Trifolieae</taxon>
        <taxon>Trifolium</taxon>
    </lineage>
</organism>
<evidence type="ECO:0000256" key="1">
    <source>
        <dbReference type="SAM" id="MobiDB-lite"/>
    </source>
</evidence>
<protein>
    <submittedName>
        <fullName evidence="2">Uncharacterized protein</fullName>
    </submittedName>
</protein>
<keyword evidence="3" id="KW-1185">Reference proteome</keyword>
<name>A0A392N9W3_9FABA</name>
<evidence type="ECO:0000313" key="3">
    <source>
        <dbReference type="Proteomes" id="UP000265520"/>
    </source>
</evidence>
<evidence type="ECO:0000313" key="2">
    <source>
        <dbReference type="EMBL" id="MCH96462.1"/>
    </source>
</evidence>
<accession>A0A392N9W3</accession>
<dbReference type="Proteomes" id="UP000265520">
    <property type="component" value="Unassembled WGS sequence"/>
</dbReference>
<dbReference type="EMBL" id="LXQA010032376">
    <property type="protein sequence ID" value="MCH96462.1"/>
    <property type="molecule type" value="Genomic_DNA"/>
</dbReference>
<gene>
    <name evidence="2" type="ORF">A2U01_0017448</name>
</gene>
<reference evidence="2 3" key="1">
    <citation type="journal article" date="2018" name="Front. Plant Sci.">
        <title>Red Clover (Trifolium pratense) and Zigzag Clover (T. medium) - A Picture of Genomic Similarities and Differences.</title>
        <authorList>
            <person name="Dluhosova J."/>
            <person name="Istvanek J."/>
            <person name="Nedelnik J."/>
            <person name="Repkova J."/>
        </authorList>
    </citation>
    <scope>NUCLEOTIDE SEQUENCE [LARGE SCALE GENOMIC DNA]</scope>
    <source>
        <strain evidence="3">cv. 10/8</strain>
        <tissue evidence="2">Leaf</tissue>
    </source>
</reference>
<proteinExistence type="predicted"/>
<comment type="caution">
    <text evidence="2">The sequence shown here is derived from an EMBL/GenBank/DDBJ whole genome shotgun (WGS) entry which is preliminary data.</text>
</comment>
<feature type="region of interest" description="Disordered" evidence="1">
    <location>
        <begin position="35"/>
        <end position="61"/>
    </location>
</feature>